<feature type="transmembrane region" description="Helical" evidence="8">
    <location>
        <begin position="265"/>
        <end position="284"/>
    </location>
</feature>
<evidence type="ECO:0000259" key="9">
    <source>
        <dbReference type="Pfam" id="PF13231"/>
    </source>
</evidence>
<evidence type="ECO:0000256" key="6">
    <source>
        <dbReference type="ARBA" id="ARBA00022989"/>
    </source>
</evidence>
<evidence type="ECO:0000256" key="1">
    <source>
        <dbReference type="ARBA" id="ARBA00004651"/>
    </source>
</evidence>
<keyword evidence="2" id="KW-1003">Cell membrane</keyword>
<dbReference type="Pfam" id="PF13231">
    <property type="entry name" value="PMT_2"/>
    <property type="match status" value="1"/>
</dbReference>
<keyword evidence="6 8" id="KW-1133">Transmembrane helix</keyword>
<evidence type="ECO:0000313" key="10">
    <source>
        <dbReference type="EMBL" id="MFC6644757.1"/>
    </source>
</evidence>
<reference evidence="11" key="1">
    <citation type="journal article" date="2019" name="Int. J. Syst. Evol. Microbiol.">
        <title>The Global Catalogue of Microorganisms (GCM) 10K type strain sequencing project: providing services to taxonomists for standard genome sequencing and annotation.</title>
        <authorList>
            <consortium name="The Broad Institute Genomics Platform"/>
            <consortium name="The Broad Institute Genome Sequencing Center for Infectious Disease"/>
            <person name="Wu L."/>
            <person name="Ma J."/>
        </authorList>
    </citation>
    <scope>NUCLEOTIDE SEQUENCE [LARGE SCALE GENOMIC DNA]</scope>
    <source>
        <strain evidence="11">CGMCC 1.16026</strain>
    </source>
</reference>
<dbReference type="EC" id="2.4.-.-" evidence="10"/>
<dbReference type="Proteomes" id="UP001596391">
    <property type="component" value="Unassembled WGS sequence"/>
</dbReference>
<comment type="subcellular location">
    <subcellularLocation>
        <location evidence="1">Cell membrane</location>
        <topology evidence="1">Multi-pass membrane protein</topology>
    </subcellularLocation>
</comment>
<dbReference type="InterPro" id="IPR038731">
    <property type="entry name" value="RgtA/B/C-like"/>
</dbReference>
<evidence type="ECO:0000256" key="5">
    <source>
        <dbReference type="ARBA" id="ARBA00022692"/>
    </source>
</evidence>
<feature type="transmembrane region" description="Helical" evidence="8">
    <location>
        <begin position="21"/>
        <end position="42"/>
    </location>
</feature>
<evidence type="ECO:0000256" key="8">
    <source>
        <dbReference type="SAM" id="Phobius"/>
    </source>
</evidence>
<comment type="caution">
    <text evidence="10">The sequence shown here is derived from an EMBL/GenBank/DDBJ whole genome shotgun (WGS) entry which is preliminary data.</text>
</comment>
<dbReference type="PANTHER" id="PTHR33908">
    <property type="entry name" value="MANNOSYLTRANSFERASE YKCB-RELATED"/>
    <property type="match status" value="1"/>
</dbReference>
<protein>
    <submittedName>
        <fullName evidence="10">ArnT family glycosyltransferase</fullName>
        <ecNumber evidence="10">2.4.-.-</ecNumber>
    </submittedName>
</protein>
<keyword evidence="7 8" id="KW-0472">Membrane</keyword>
<feature type="transmembrane region" description="Helical" evidence="8">
    <location>
        <begin position="213"/>
        <end position="233"/>
    </location>
</feature>
<dbReference type="GO" id="GO:0016757">
    <property type="term" value="F:glycosyltransferase activity"/>
    <property type="evidence" value="ECO:0007669"/>
    <property type="project" value="UniProtKB-KW"/>
</dbReference>
<keyword evidence="3 10" id="KW-0328">Glycosyltransferase</keyword>
<keyword evidence="5 8" id="KW-0812">Transmembrane</keyword>
<dbReference type="InterPro" id="IPR050297">
    <property type="entry name" value="LipidA_mod_glycosyltrf_83"/>
</dbReference>
<keyword evidence="11" id="KW-1185">Reference proteome</keyword>
<name>A0ABW1Z5Q9_9BACT</name>
<feature type="transmembrane region" description="Helical" evidence="8">
    <location>
        <begin position="121"/>
        <end position="142"/>
    </location>
</feature>
<sequence length="536" mass="60302">MSTANASTTYVRGHDLELAKALRLAVIFAIVRLLFQFALTLWTTHLGYGYFRDEFYYIACGRHLAWGYVDHGPVVAVQARLGELLFGDSVFGIRVLSAAAGTVMIFLTGILTWAFGGKRPAQGLAMLAVFLAPGFIGVDGYLSMNSFEPVFWMTSLLAIILVLQGRNPRLWWTVYGISSGLGLLNKPSMTFFLVTLGIGLLCTPQRRVLFTRWAALGIVLSLVIAAPNVVWQIHNHWPTLEFLRNGQKHGKNLVFPFPQFLLGQLLQLHPVNALVWLTGVVALLRAKSVKNMRWLGIAFLIFLPLMWKLHAKDYYLEPFYPALFAAGGVAWEHRNAARRLVAEGRVFALPILESLLVVLILPSLPMASPILPPMTWVRYADVTHFRPKPQESGHEAILPQFYADRFGWNNEVDLVLQAYQRLTPQEQQHVCIFASNYGEAGAIDFLGKQREPSLPPAISGHNSYWTWGMHGCDDNIVIALVGDTPEELHVKYSDVQLIGVTSDPLAMPFELHQNVYLLKHRQPSAPLDWHDERFYY</sequence>
<keyword evidence="4 10" id="KW-0808">Transferase</keyword>
<feature type="transmembrane region" description="Helical" evidence="8">
    <location>
        <begin position="346"/>
        <end position="364"/>
    </location>
</feature>
<dbReference type="EMBL" id="JBHSWI010000001">
    <property type="protein sequence ID" value="MFC6644757.1"/>
    <property type="molecule type" value="Genomic_DNA"/>
</dbReference>
<evidence type="ECO:0000256" key="4">
    <source>
        <dbReference type="ARBA" id="ARBA00022679"/>
    </source>
</evidence>
<gene>
    <name evidence="10" type="ORF">ACFQBQ_03950</name>
</gene>
<accession>A0ABW1Z5Q9</accession>
<feature type="transmembrane region" description="Helical" evidence="8">
    <location>
        <begin position="95"/>
        <end position="115"/>
    </location>
</feature>
<evidence type="ECO:0000256" key="3">
    <source>
        <dbReference type="ARBA" id="ARBA00022676"/>
    </source>
</evidence>
<evidence type="ECO:0000256" key="2">
    <source>
        <dbReference type="ARBA" id="ARBA00022475"/>
    </source>
</evidence>
<organism evidence="10 11">
    <name type="scientific">Granulicella cerasi</name>
    <dbReference type="NCBI Taxonomy" id="741063"/>
    <lineage>
        <taxon>Bacteria</taxon>
        <taxon>Pseudomonadati</taxon>
        <taxon>Acidobacteriota</taxon>
        <taxon>Terriglobia</taxon>
        <taxon>Terriglobales</taxon>
        <taxon>Acidobacteriaceae</taxon>
        <taxon>Granulicella</taxon>
    </lineage>
</organism>
<feature type="domain" description="Glycosyltransferase RgtA/B/C/D-like" evidence="9">
    <location>
        <begin position="70"/>
        <end position="231"/>
    </location>
</feature>
<evidence type="ECO:0000313" key="11">
    <source>
        <dbReference type="Proteomes" id="UP001596391"/>
    </source>
</evidence>
<proteinExistence type="predicted"/>
<feature type="transmembrane region" description="Helical" evidence="8">
    <location>
        <begin position="172"/>
        <end position="201"/>
    </location>
</feature>
<dbReference type="PANTHER" id="PTHR33908:SF11">
    <property type="entry name" value="MEMBRANE PROTEIN"/>
    <property type="match status" value="1"/>
</dbReference>
<dbReference type="RefSeq" id="WP_263372688.1">
    <property type="nucleotide sequence ID" value="NZ_JAGSYD010000006.1"/>
</dbReference>
<evidence type="ECO:0000256" key="7">
    <source>
        <dbReference type="ARBA" id="ARBA00023136"/>
    </source>
</evidence>